<dbReference type="InterPro" id="IPR036689">
    <property type="entry name" value="ESAT-6-like_sf"/>
</dbReference>
<evidence type="ECO:0000313" key="2">
    <source>
        <dbReference type="Proteomes" id="UP001332243"/>
    </source>
</evidence>
<evidence type="ECO:0000313" key="1">
    <source>
        <dbReference type="EMBL" id="MEE6261334.1"/>
    </source>
</evidence>
<dbReference type="Proteomes" id="UP001332243">
    <property type="component" value="Unassembled WGS sequence"/>
</dbReference>
<protein>
    <submittedName>
        <fullName evidence="1">WXG100 family type VII secretion target</fullName>
    </submittedName>
</protein>
<dbReference type="EMBL" id="JAZGQK010000020">
    <property type="protein sequence ID" value="MEE6261334.1"/>
    <property type="molecule type" value="Genomic_DNA"/>
</dbReference>
<organism evidence="1 2">
    <name type="scientific">Plantactinospora sonchi</name>
    <dbReference type="NCBI Taxonomy" id="1544735"/>
    <lineage>
        <taxon>Bacteria</taxon>
        <taxon>Bacillati</taxon>
        <taxon>Actinomycetota</taxon>
        <taxon>Actinomycetes</taxon>
        <taxon>Micromonosporales</taxon>
        <taxon>Micromonosporaceae</taxon>
        <taxon>Plantactinospora</taxon>
    </lineage>
</organism>
<sequence>MANQGFHLDQAVITTTAARFDETATNIRGLMGRLSADLTGLVGSAQNFNGAARLAFDTSYQALNERIMRAQTQLTAIGEAFNKVMNEHDALSNTQQGDIMRVAQLSVQSPIISGLNN</sequence>
<dbReference type="Gene3D" id="1.10.287.1060">
    <property type="entry name" value="ESAT-6-like"/>
    <property type="match status" value="1"/>
</dbReference>
<gene>
    <name evidence="1" type="ORF">V1633_22895</name>
</gene>
<dbReference type="RefSeq" id="WP_331216446.1">
    <property type="nucleotide sequence ID" value="NZ_JAZGQK010000020.1"/>
</dbReference>
<keyword evidence="2" id="KW-1185">Reference proteome</keyword>
<proteinExistence type="predicted"/>
<comment type="caution">
    <text evidence="1">The sequence shown here is derived from an EMBL/GenBank/DDBJ whole genome shotgun (WGS) entry which is preliminary data.</text>
</comment>
<dbReference type="SUPFAM" id="SSF140453">
    <property type="entry name" value="EsxAB dimer-like"/>
    <property type="match status" value="1"/>
</dbReference>
<reference evidence="1 2" key="1">
    <citation type="submission" date="2024-01" db="EMBL/GenBank/DDBJ databases">
        <title>Genome insights into Plantactinospora sonchi sp. nov.</title>
        <authorList>
            <person name="Wang L."/>
        </authorList>
    </citation>
    <scope>NUCLEOTIDE SEQUENCE [LARGE SCALE GENOMIC DNA]</scope>
    <source>
        <strain evidence="1 2">NEAU-QY2</strain>
    </source>
</reference>
<dbReference type="Pfam" id="PF06013">
    <property type="entry name" value="WXG100"/>
    <property type="match status" value="1"/>
</dbReference>
<dbReference type="InterPro" id="IPR010310">
    <property type="entry name" value="T7SS_ESAT-6-like"/>
</dbReference>
<accession>A0ABU7RXV4</accession>
<name>A0ABU7RXV4_9ACTN</name>